<dbReference type="EMBL" id="JAPDPJ010000069">
    <property type="protein sequence ID" value="MCW3788866.1"/>
    <property type="molecule type" value="Genomic_DNA"/>
</dbReference>
<dbReference type="RefSeq" id="WP_301192422.1">
    <property type="nucleotide sequence ID" value="NZ_JAPDPJ010000069.1"/>
</dbReference>
<name>A0AAE3SH12_9BACT</name>
<dbReference type="Proteomes" id="UP001209229">
    <property type="component" value="Unassembled WGS sequence"/>
</dbReference>
<dbReference type="Gene3D" id="2.60.200.60">
    <property type="match status" value="2"/>
</dbReference>
<evidence type="ECO:0000313" key="1">
    <source>
        <dbReference type="EMBL" id="MCW3788866.1"/>
    </source>
</evidence>
<keyword evidence="2" id="KW-1185">Reference proteome</keyword>
<protein>
    <submittedName>
        <fullName evidence="1">PAAR domain-containing protein</fullName>
    </submittedName>
</protein>
<gene>
    <name evidence="1" type="ORF">OM075_20515</name>
</gene>
<dbReference type="AlphaFoldDB" id="A0AAE3SH12"/>
<dbReference type="CDD" id="cd14738">
    <property type="entry name" value="PAAR_2"/>
    <property type="match status" value="1"/>
</dbReference>
<sequence>MAGKPIATMGSMHVCPMVTGYVPHVGGPVSGPGAPNVLINGKPAALMGDMCVCIGPPDVIAQGEPTVLINGTPVAVQGSLTAHGGMITAGEPTVMVSTATPGAKASMKLAEIPMPTFAKINVLANQLKDVVTGSNNAQQLKQAKEVQKRVKEEAKQHGFLPDITFSH</sequence>
<evidence type="ECO:0000313" key="2">
    <source>
        <dbReference type="Proteomes" id="UP001209229"/>
    </source>
</evidence>
<comment type="caution">
    <text evidence="1">The sequence shown here is derived from an EMBL/GenBank/DDBJ whole genome shotgun (WGS) entry which is preliminary data.</text>
</comment>
<dbReference type="Pfam" id="PF05488">
    <property type="entry name" value="PAAR_motif"/>
    <property type="match status" value="1"/>
</dbReference>
<reference evidence="1" key="1">
    <citation type="submission" date="2022-10" db="EMBL/GenBank/DDBJ databases">
        <authorList>
            <person name="Yu W.X."/>
        </authorList>
    </citation>
    <scope>NUCLEOTIDE SEQUENCE</scope>
    <source>
        <strain evidence="1">AAT</strain>
    </source>
</reference>
<proteinExistence type="predicted"/>
<dbReference type="InterPro" id="IPR008727">
    <property type="entry name" value="PAAR_motif"/>
</dbReference>
<organism evidence="1 2">
    <name type="scientific">Plebeiibacterium sediminum</name>
    <dbReference type="NCBI Taxonomy" id="2992112"/>
    <lineage>
        <taxon>Bacteria</taxon>
        <taxon>Pseudomonadati</taxon>
        <taxon>Bacteroidota</taxon>
        <taxon>Bacteroidia</taxon>
        <taxon>Marinilabiliales</taxon>
        <taxon>Marinilabiliaceae</taxon>
        <taxon>Plebeiibacterium</taxon>
    </lineage>
</organism>
<accession>A0AAE3SH12</accession>